<dbReference type="EMBL" id="LR586016">
    <property type="protein sequence ID" value="VIP03905.1"/>
    <property type="molecule type" value="Genomic_DNA"/>
</dbReference>
<dbReference type="Gene3D" id="3.30.479.30">
    <property type="entry name" value="Band 7 domain"/>
    <property type="match status" value="1"/>
</dbReference>
<evidence type="ECO:0000313" key="4">
    <source>
        <dbReference type="Proteomes" id="UP000464378"/>
    </source>
</evidence>
<name>A0A6C2YSG0_9BACT</name>
<dbReference type="PANTHER" id="PTHR37826:SF2">
    <property type="entry name" value="ZINC-RIBBON DOMAIN-CONTAINING PROTEIN"/>
    <property type="match status" value="1"/>
</dbReference>
<evidence type="ECO:0000259" key="1">
    <source>
        <dbReference type="Pfam" id="PF13421"/>
    </source>
</evidence>
<dbReference type="InParanoid" id="A0A6C2YSG0"/>
<feature type="domain" description="SPFH" evidence="1">
    <location>
        <begin position="28"/>
        <end position="236"/>
    </location>
</feature>
<dbReference type="RefSeq" id="WP_162659051.1">
    <property type="nucleotide sequence ID" value="NZ_LR593887.1"/>
</dbReference>
<dbReference type="CDD" id="cd03408">
    <property type="entry name" value="SPFH_like_u1"/>
    <property type="match status" value="1"/>
</dbReference>
<dbReference type="PANTHER" id="PTHR37826">
    <property type="entry name" value="FLOTILLIN BAND_7_5 DOMAIN PROTEIN"/>
    <property type="match status" value="1"/>
</dbReference>
<dbReference type="Pfam" id="PF14237">
    <property type="entry name" value="GYF_2"/>
    <property type="match status" value="1"/>
</dbReference>
<dbReference type="KEGG" id="tim:GMBLW1_00550"/>
<evidence type="ECO:0008006" key="5">
    <source>
        <dbReference type="Google" id="ProtNLM"/>
    </source>
</evidence>
<dbReference type="InterPro" id="IPR033880">
    <property type="entry name" value="SPFH_YdjI"/>
</dbReference>
<dbReference type="InterPro" id="IPR036013">
    <property type="entry name" value="Band_7/SPFH_dom_sf"/>
</dbReference>
<dbReference type="Pfam" id="PF13421">
    <property type="entry name" value="Band_7_1"/>
    <property type="match status" value="1"/>
</dbReference>
<feature type="domain" description="GYF" evidence="2">
    <location>
        <begin position="322"/>
        <end position="370"/>
    </location>
</feature>
<dbReference type="InterPro" id="IPR025640">
    <property type="entry name" value="GYF_2"/>
</dbReference>
<keyword evidence="4" id="KW-1185">Reference proteome</keyword>
<reference evidence="3" key="1">
    <citation type="submission" date="2019-04" db="EMBL/GenBank/DDBJ databases">
        <authorList>
            <consortium name="Science for Life Laboratories"/>
        </authorList>
    </citation>
    <scope>NUCLEOTIDE SEQUENCE</scope>
    <source>
        <strain evidence="3">MBLW1</strain>
    </source>
</reference>
<dbReference type="AlphaFoldDB" id="A0A6C2YSG0"/>
<sequence>MGFFDKLRGEFIDIIEWTEPNHNETLAYRFPRYNNEIKYGAKLTVREGQAAVFVNEGQIADVFPPGMYTLETQNVPILSTLKGWKYGFSSPFKAEVYFVSTKQWTDQKWGTANPIMLRDAEFGPIRIRAFGTYAFRVSDPGAFLKQLVATDPSFESYEISQQLRNTIVSRFTDVVGQAKIPILELAGNYDRMSTLARERISPDLMSMGLALTLFYIENISLPPEVEAALDKRSQMSLLGNVDQYTRFQAADAMRDAAQNPGGAAGVGVGLGAGFAVGGQMAGAMANAVQPVPVGTPVSAPPAMPGSTVMPPTLPPQAPVQLFVAINGQQAGPFDWPTLQAYVQNGTITRQTLVWKVGMANWDAASNLPELATLFAHLPPPMPGA</sequence>
<organism evidence="3">
    <name type="scientific">Tuwongella immobilis</name>
    <dbReference type="NCBI Taxonomy" id="692036"/>
    <lineage>
        <taxon>Bacteria</taxon>
        <taxon>Pseudomonadati</taxon>
        <taxon>Planctomycetota</taxon>
        <taxon>Planctomycetia</taxon>
        <taxon>Gemmatales</taxon>
        <taxon>Gemmataceae</taxon>
        <taxon>Tuwongella</taxon>
    </lineage>
</organism>
<dbReference type="EMBL" id="LR593887">
    <property type="protein sequence ID" value="VTS05177.1"/>
    <property type="molecule type" value="Genomic_DNA"/>
</dbReference>
<dbReference type="SUPFAM" id="SSF117892">
    <property type="entry name" value="Band 7/SPFH domain"/>
    <property type="match status" value="1"/>
</dbReference>
<gene>
    <name evidence="3" type="ORF">GMBLW1_00550</name>
</gene>
<evidence type="ECO:0000259" key="2">
    <source>
        <dbReference type="Pfam" id="PF14237"/>
    </source>
</evidence>
<evidence type="ECO:0000313" key="3">
    <source>
        <dbReference type="EMBL" id="VIP03905.1"/>
    </source>
</evidence>
<protein>
    <recommendedName>
        <fullName evidence="5">GYF domain-containing protein</fullName>
    </recommendedName>
</protein>
<accession>A0A6C2YSG0</accession>
<dbReference type="Proteomes" id="UP000464378">
    <property type="component" value="Chromosome"/>
</dbReference>
<proteinExistence type="predicted"/>